<dbReference type="AlphaFoldDB" id="X1W0Z3"/>
<organism evidence="1">
    <name type="scientific">marine sediment metagenome</name>
    <dbReference type="NCBI Taxonomy" id="412755"/>
    <lineage>
        <taxon>unclassified sequences</taxon>
        <taxon>metagenomes</taxon>
        <taxon>ecological metagenomes</taxon>
    </lineage>
</organism>
<dbReference type="InterPro" id="IPR021365">
    <property type="entry name" value="DUF2891"/>
</dbReference>
<dbReference type="Pfam" id="PF11199">
    <property type="entry name" value="DUF2891"/>
    <property type="match status" value="1"/>
</dbReference>
<sequence>MLKLAEDLQSWQDTDARLWAKNLEPLTQVVVERYLEFLPKQDYPIRRGVH</sequence>
<gene>
    <name evidence="1" type="ORF">S12H4_55388</name>
</gene>
<comment type="caution">
    <text evidence="1">The sequence shown here is derived from an EMBL/GenBank/DDBJ whole genome shotgun (WGS) entry which is preliminary data.</text>
</comment>
<evidence type="ECO:0000313" key="1">
    <source>
        <dbReference type="EMBL" id="GAJ21055.1"/>
    </source>
</evidence>
<reference evidence="1" key="1">
    <citation type="journal article" date="2014" name="Front. Microbiol.">
        <title>High frequency of phylogenetically diverse reductive dehalogenase-homologous genes in deep subseafloor sedimentary metagenomes.</title>
        <authorList>
            <person name="Kawai M."/>
            <person name="Futagami T."/>
            <person name="Toyoda A."/>
            <person name="Takaki Y."/>
            <person name="Nishi S."/>
            <person name="Hori S."/>
            <person name="Arai W."/>
            <person name="Tsubouchi T."/>
            <person name="Morono Y."/>
            <person name="Uchiyama I."/>
            <person name="Ito T."/>
            <person name="Fujiyama A."/>
            <person name="Inagaki F."/>
            <person name="Takami H."/>
        </authorList>
    </citation>
    <scope>NUCLEOTIDE SEQUENCE</scope>
    <source>
        <strain evidence="1">Expedition CK06-06</strain>
    </source>
</reference>
<accession>X1W0Z3</accession>
<feature type="non-terminal residue" evidence="1">
    <location>
        <position position="50"/>
    </location>
</feature>
<protein>
    <submittedName>
        <fullName evidence="1">Uncharacterized protein</fullName>
    </submittedName>
</protein>
<dbReference type="EMBL" id="BARW01035527">
    <property type="protein sequence ID" value="GAJ21055.1"/>
    <property type="molecule type" value="Genomic_DNA"/>
</dbReference>
<proteinExistence type="predicted"/>
<name>X1W0Z3_9ZZZZ</name>